<dbReference type="EMBL" id="CP017825">
    <property type="protein sequence ID" value="APA14388.1"/>
    <property type="molecule type" value="Genomic_DNA"/>
</dbReference>
<accession>A0A1D9QHJ5</accession>
<protein>
    <submittedName>
        <fullName evidence="1">Uncharacterized protein</fullName>
    </submittedName>
</protein>
<gene>
    <name evidence="1" type="ORF">sscle_12g091580</name>
</gene>
<dbReference type="Proteomes" id="UP000177798">
    <property type="component" value="Chromosome 12"/>
</dbReference>
<reference evidence="2" key="1">
    <citation type="journal article" date="2017" name="Genome Biol. Evol.">
        <title>The complete genome sequence of the phytopathogenic fungus Sclerotinia sclerotiorum reveals insights into the genome architecture of broad host range pathogens.</title>
        <authorList>
            <person name="Derbyshire M."/>
            <person name="Denton-Giles M."/>
            <person name="Hegedus D."/>
            <person name="Seifbarghy S."/>
            <person name="Rollins J."/>
            <person name="van Kan J."/>
            <person name="Seidl M.F."/>
            <person name="Faino L."/>
            <person name="Mbengue M."/>
            <person name="Navaud O."/>
            <person name="Raffaele S."/>
            <person name="Hammond-Kosack K."/>
            <person name="Heard S."/>
            <person name="Oliver R."/>
        </authorList>
    </citation>
    <scope>NUCLEOTIDE SEQUENCE [LARGE SCALE GENOMIC DNA]</scope>
    <source>
        <strain evidence="2">ATCC 18683 / 1980 / Ss-1</strain>
    </source>
</reference>
<proteinExistence type="predicted"/>
<evidence type="ECO:0000313" key="1">
    <source>
        <dbReference type="EMBL" id="APA14388.1"/>
    </source>
</evidence>
<dbReference type="AlphaFoldDB" id="A0A1D9QHJ5"/>
<dbReference type="RefSeq" id="XP_001586743.1">
    <property type="nucleotide sequence ID" value="XM_001586693.1"/>
</dbReference>
<dbReference type="KEGG" id="ssl:SS1G_11772"/>
<sequence length="53" mass="5785">MTVFQVGDFRTPVTTVLTGCHFRQAGKDYGTLVPSFFRAGEFEDFKGALIPGA</sequence>
<organism evidence="1 2">
    <name type="scientific">Sclerotinia sclerotiorum (strain ATCC 18683 / 1980 / Ss-1)</name>
    <name type="common">White mold</name>
    <name type="synonym">Whetzelinia sclerotiorum</name>
    <dbReference type="NCBI Taxonomy" id="665079"/>
    <lineage>
        <taxon>Eukaryota</taxon>
        <taxon>Fungi</taxon>
        <taxon>Dikarya</taxon>
        <taxon>Ascomycota</taxon>
        <taxon>Pezizomycotina</taxon>
        <taxon>Leotiomycetes</taxon>
        <taxon>Helotiales</taxon>
        <taxon>Sclerotiniaceae</taxon>
        <taxon>Sclerotinia</taxon>
    </lineage>
</organism>
<evidence type="ECO:0000313" key="2">
    <source>
        <dbReference type="Proteomes" id="UP000177798"/>
    </source>
</evidence>
<name>A0A1D9QHJ5_SCLS1</name>
<dbReference type="VEuPathDB" id="FungiDB:sscle_12g091580"/>